<organism evidence="1 2">
    <name type="scientific">Acanthoscelides obtectus</name>
    <name type="common">Bean weevil</name>
    <name type="synonym">Bruchus obtectus</name>
    <dbReference type="NCBI Taxonomy" id="200917"/>
    <lineage>
        <taxon>Eukaryota</taxon>
        <taxon>Metazoa</taxon>
        <taxon>Ecdysozoa</taxon>
        <taxon>Arthropoda</taxon>
        <taxon>Hexapoda</taxon>
        <taxon>Insecta</taxon>
        <taxon>Pterygota</taxon>
        <taxon>Neoptera</taxon>
        <taxon>Endopterygota</taxon>
        <taxon>Coleoptera</taxon>
        <taxon>Polyphaga</taxon>
        <taxon>Cucujiformia</taxon>
        <taxon>Chrysomeloidea</taxon>
        <taxon>Chrysomelidae</taxon>
        <taxon>Bruchinae</taxon>
        <taxon>Bruchini</taxon>
        <taxon>Acanthoscelides</taxon>
    </lineage>
</organism>
<dbReference type="EMBL" id="CAKOFQ010007201">
    <property type="protein sequence ID" value="CAH1994486.1"/>
    <property type="molecule type" value="Genomic_DNA"/>
</dbReference>
<accession>A0A9P0LMY0</accession>
<evidence type="ECO:0000313" key="2">
    <source>
        <dbReference type="Proteomes" id="UP001152888"/>
    </source>
</evidence>
<gene>
    <name evidence="1" type="ORF">ACAOBT_LOCUS22150</name>
</gene>
<proteinExistence type="predicted"/>
<sequence length="77" mass="9171">MIERLIKIKDAIILYTSQHPNLPQLVPSDWVKLETCTRILKPFEEQNFINYNIFWNRKTSPNYKEQRGNYNSGNDKG</sequence>
<dbReference type="AlphaFoldDB" id="A0A9P0LMY0"/>
<protein>
    <submittedName>
        <fullName evidence="1">Uncharacterized protein</fullName>
    </submittedName>
</protein>
<name>A0A9P0LMY0_ACAOB</name>
<evidence type="ECO:0000313" key="1">
    <source>
        <dbReference type="EMBL" id="CAH1994486.1"/>
    </source>
</evidence>
<comment type="caution">
    <text evidence="1">The sequence shown here is derived from an EMBL/GenBank/DDBJ whole genome shotgun (WGS) entry which is preliminary data.</text>
</comment>
<dbReference type="OrthoDB" id="7699631at2759"/>
<dbReference type="Proteomes" id="UP001152888">
    <property type="component" value="Unassembled WGS sequence"/>
</dbReference>
<reference evidence="1" key="1">
    <citation type="submission" date="2022-03" db="EMBL/GenBank/DDBJ databases">
        <authorList>
            <person name="Sayadi A."/>
        </authorList>
    </citation>
    <scope>NUCLEOTIDE SEQUENCE</scope>
</reference>
<keyword evidence="2" id="KW-1185">Reference proteome</keyword>